<dbReference type="Pfam" id="PF01243">
    <property type="entry name" value="PNPOx_N"/>
    <property type="match status" value="1"/>
</dbReference>
<organism evidence="3">
    <name type="scientific">Phaeodactylum tricornutum</name>
    <name type="common">Diatom</name>
    <dbReference type="NCBI Taxonomy" id="2850"/>
    <lineage>
        <taxon>Eukaryota</taxon>
        <taxon>Sar</taxon>
        <taxon>Stramenopiles</taxon>
        <taxon>Ochrophyta</taxon>
        <taxon>Bacillariophyta</taxon>
        <taxon>Bacillariophyceae</taxon>
        <taxon>Bacillariophycidae</taxon>
        <taxon>Naviculales</taxon>
        <taxon>Phaeodactylaceae</taxon>
        <taxon>Phaeodactylum</taxon>
    </lineage>
</organism>
<dbReference type="AlphaFoldDB" id="A0A8J9SDB9"/>
<dbReference type="InterPro" id="IPR012349">
    <property type="entry name" value="Split_barrel_FMN-bd"/>
</dbReference>
<gene>
    <name evidence="3" type="ORF">PTTT1_LOCUS41876</name>
</gene>
<keyword evidence="1" id="KW-0472">Membrane</keyword>
<protein>
    <recommendedName>
        <fullName evidence="2">Pyridoxamine 5'-phosphate oxidase N-terminal domain-containing protein</fullName>
    </recommendedName>
</protein>
<evidence type="ECO:0000259" key="2">
    <source>
        <dbReference type="Pfam" id="PF01243"/>
    </source>
</evidence>
<dbReference type="PANTHER" id="PTHR39336">
    <property type="entry name" value="PYRIDOXAMINE PHOSPHATE OXIDASE FAMILY PROTEIN (AFU_ORTHOLOGUE AFUA_6G11440)"/>
    <property type="match status" value="1"/>
</dbReference>
<feature type="domain" description="Pyridoxamine 5'-phosphate oxidase N-terminal" evidence="2">
    <location>
        <begin position="10"/>
        <end position="135"/>
    </location>
</feature>
<name>A0A8J9SDB9_PHATR</name>
<dbReference type="InterPro" id="IPR011576">
    <property type="entry name" value="Pyridox_Oxase_N"/>
</dbReference>
<dbReference type="PANTHER" id="PTHR39336:SF1">
    <property type="entry name" value="PYRIDOXAMINE PHOSPHATE OXIDASE FAMILY PROTEIN (AFU_ORTHOLOGUE AFUA_6G11440)"/>
    <property type="match status" value="1"/>
</dbReference>
<dbReference type="SUPFAM" id="SSF50475">
    <property type="entry name" value="FMN-binding split barrel"/>
    <property type="match status" value="1"/>
</dbReference>
<accession>A0A8J9SDB9</accession>
<dbReference type="Proteomes" id="UP000836788">
    <property type="component" value="Chromosome 4"/>
</dbReference>
<dbReference type="OMA" id="RITLMWC"/>
<dbReference type="EMBL" id="OU594945">
    <property type="protein sequence ID" value="CAG9289506.1"/>
    <property type="molecule type" value="Genomic_DNA"/>
</dbReference>
<reference evidence="3" key="1">
    <citation type="submission" date="2022-02" db="EMBL/GenBank/DDBJ databases">
        <authorList>
            <person name="Giguere J D."/>
        </authorList>
    </citation>
    <scope>NUCLEOTIDE SEQUENCE</scope>
    <source>
        <strain evidence="3">CCAP 1055/1</strain>
    </source>
</reference>
<dbReference type="Gene3D" id="2.30.110.10">
    <property type="entry name" value="Electron Transport, Fmn-binding Protein, Chain A"/>
    <property type="match status" value="1"/>
</dbReference>
<evidence type="ECO:0000313" key="3">
    <source>
        <dbReference type="EMBL" id="CAG9289506.1"/>
    </source>
</evidence>
<proteinExistence type="predicted"/>
<keyword evidence="1" id="KW-1133">Transmembrane helix</keyword>
<sequence length="265" mass="28839">MGKVLSEITAREEAFIAKQKVFFVATAPLSAEHCVSVSPKAPGTSCVVLSPHAVAYADLTGSGSETAAHVLQNGRMTLLFCNLEHGAPKILRLHGKAEVILADSASNDWREKFPESITTHIGFRAIYKLNVKRISTSCGFSLPVLEFQKYRTTLDEITEKEGPDGIFDYCTKKNSFSIDGLPSLALLRKKAPNVKIVKEEGYYFGNVIHGESGPSPSAHIDYAAQIQPFKKDPATGTMVLRRMDALFLGLSILVLGVAIGVMLER</sequence>
<evidence type="ECO:0000256" key="1">
    <source>
        <dbReference type="SAM" id="Phobius"/>
    </source>
</evidence>
<keyword evidence="1" id="KW-0812">Transmembrane</keyword>
<feature type="transmembrane region" description="Helical" evidence="1">
    <location>
        <begin position="245"/>
        <end position="263"/>
    </location>
</feature>